<dbReference type="CDD" id="cd07208">
    <property type="entry name" value="Pat_hypo_Ecoli_yjju_like"/>
    <property type="match status" value="1"/>
</dbReference>
<feature type="short sequence motif" description="DGA/G" evidence="4">
    <location>
        <begin position="176"/>
        <end position="178"/>
    </location>
</feature>
<dbReference type="AlphaFoldDB" id="A0A4V2JTE6"/>
<dbReference type="GO" id="GO:0016042">
    <property type="term" value="P:lipid catabolic process"/>
    <property type="evidence" value="ECO:0007669"/>
    <property type="project" value="UniProtKB-UniRule"/>
</dbReference>
<dbReference type="OrthoDB" id="9802424at2"/>
<name>A0A4V2JTE6_PROTD</name>
<dbReference type="Proteomes" id="UP000291933">
    <property type="component" value="Unassembled WGS sequence"/>
</dbReference>
<dbReference type="InterPro" id="IPR002641">
    <property type="entry name" value="PNPLA_dom"/>
</dbReference>
<dbReference type="InterPro" id="IPR045943">
    <property type="entry name" value="DUF6363"/>
</dbReference>
<feature type="active site" description="Proton acceptor" evidence="4">
    <location>
        <position position="176"/>
    </location>
</feature>
<feature type="active site" description="Nucleophile" evidence="4">
    <location>
        <position position="51"/>
    </location>
</feature>
<comment type="caution">
    <text evidence="6">The sequence shown here is derived from an EMBL/GenBank/DDBJ whole genome shotgun (WGS) entry which is preliminary data.</text>
</comment>
<proteinExistence type="predicted"/>
<keyword evidence="2 4" id="KW-0442">Lipid degradation</keyword>
<evidence type="ECO:0000256" key="2">
    <source>
        <dbReference type="ARBA" id="ARBA00022963"/>
    </source>
</evidence>
<dbReference type="PROSITE" id="PS51635">
    <property type="entry name" value="PNPLA"/>
    <property type="match status" value="1"/>
</dbReference>
<reference evidence="6 7" key="1">
    <citation type="submission" date="2019-01" db="EMBL/GenBank/DDBJ databases">
        <title>Lactibacter flavus gen. nov., sp. nov., a novel bacterium of the family Propionibacteriaceae isolated from raw milk and dairy products.</title>
        <authorList>
            <person name="Huptas C."/>
            <person name="Wenning M."/>
            <person name="Breitenwieser F."/>
            <person name="Doll E."/>
            <person name="Von Neubeck M."/>
            <person name="Busse H.-J."/>
            <person name="Scherer S."/>
        </authorList>
    </citation>
    <scope>NUCLEOTIDE SEQUENCE [LARGE SCALE GENOMIC DNA]</scope>
    <source>
        <strain evidence="6 7">DSM 22130</strain>
    </source>
</reference>
<evidence type="ECO:0000256" key="1">
    <source>
        <dbReference type="ARBA" id="ARBA00022801"/>
    </source>
</evidence>
<keyword evidence="3 4" id="KW-0443">Lipid metabolism</keyword>
<dbReference type="InterPro" id="IPR037483">
    <property type="entry name" value="YjjU-like"/>
</dbReference>
<dbReference type="PANTHER" id="PTHR14226">
    <property type="entry name" value="NEUROPATHY TARGET ESTERASE/SWISS CHEESE D.MELANOGASTER"/>
    <property type="match status" value="1"/>
</dbReference>
<keyword evidence="7" id="KW-1185">Reference proteome</keyword>
<gene>
    <name evidence="6" type="ORF">ET996_03460</name>
</gene>
<comment type="caution">
    <text evidence="4">Lacks conserved residue(s) required for the propagation of feature annotation.</text>
</comment>
<dbReference type="EMBL" id="SDMR01000002">
    <property type="protein sequence ID" value="TBT96031.1"/>
    <property type="molecule type" value="Genomic_DNA"/>
</dbReference>
<evidence type="ECO:0000313" key="6">
    <source>
        <dbReference type="EMBL" id="TBT96031.1"/>
    </source>
</evidence>
<feature type="domain" description="PNPLA" evidence="5">
    <location>
        <begin position="18"/>
        <end position="189"/>
    </location>
</feature>
<accession>A0A4V2JTE6</accession>
<dbReference type="Pfam" id="PF19890">
    <property type="entry name" value="DUF6363"/>
    <property type="match status" value="1"/>
</dbReference>
<dbReference type="PANTHER" id="PTHR14226:SF25">
    <property type="entry name" value="PHOSPHOESTERASE"/>
    <property type="match status" value="1"/>
</dbReference>
<sequence>MNTPAGLPAAPNVTDTALIWEGGGMRAAYSSGALVTMLAHGIRFGWVGGISAGSSCTCNYVAQDADRARRSFVDLAADPRFGDLRTFVSGKGFFHAEYIYEGTGHPGQALPFPYERFMANEARVRIGAVKASTGETVYWGKDDLGGLDGLMKRVRASSTMPILMPMPEIDSERYVDGALGTSGGIALDIAQEDGFSKFFVVLTRPAGYRKRPERHPGLYRRALRGFPVVVDALLHRYQRYNETLDQLEELERQGRAYLFRPVDLRITNSEKRLDRLDHAFQAGRIQAAGEVGRWKDFLGLA</sequence>
<dbReference type="RefSeq" id="WP_131171146.1">
    <property type="nucleotide sequence ID" value="NZ_FXTL01000002.1"/>
</dbReference>
<dbReference type="InterPro" id="IPR050301">
    <property type="entry name" value="NTE"/>
</dbReference>
<dbReference type="Pfam" id="PF01734">
    <property type="entry name" value="Patatin"/>
    <property type="match status" value="1"/>
</dbReference>
<organism evidence="6 7">
    <name type="scientific">Propioniciclava tarda</name>
    <dbReference type="NCBI Taxonomy" id="433330"/>
    <lineage>
        <taxon>Bacteria</taxon>
        <taxon>Bacillati</taxon>
        <taxon>Actinomycetota</taxon>
        <taxon>Actinomycetes</taxon>
        <taxon>Propionibacteriales</taxon>
        <taxon>Propionibacteriaceae</taxon>
        <taxon>Propioniciclava</taxon>
    </lineage>
</organism>
<evidence type="ECO:0000256" key="4">
    <source>
        <dbReference type="PROSITE-ProRule" id="PRU01161"/>
    </source>
</evidence>
<dbReference type="Gene3D" id="3.40.1090.10">
    <property type="entry name" value="Cytosolic phospholipase A2 catalytic domain"/>
    <property type="match status" value="1"/>
</dbReference>
<feature type="short sequence motif" description="GXSXG" evidence="4">
    <location>
        <begin position="49"/>
        <end position="53"/>
    </location>
</feature>
<dbReference type="GO" id="GO:0016787">
    <property type="term" value="F:hydrolase activity"/>
    <property type="evidence" value="ECO:0007669"/>
    <property type="project" value="UniProtKB-UniRule"/>
</dbReference>
<protein>
    <submittedName>
        <fullName evidence="6">Patatin family protein</fullName>
    </submittedName>
</protein>
<evidence type="ECO:0000259" key="5">
    <source>
        <dbReference type="PROSITE" id="PS51635"/>
    </source>
</evidence>
<keyword evidence="1 4" id="KW-0378">Hydrolase</keyword>
<dbReference type="InterPro" id="IPR016035">
    <property type="entry name" value="Acyl_Trfase/lysoPLipase"/>
</dbReference>
<dbReference type="SUPFAM" id="SSF52151">
    <property type="entry name" value="FabD/lysophospholipase-like"/>
    <property type="match status" value="1"/>
</dbReference>
<evidence type="ECO:0000313" key="7">
    <source>
        <dbReference type="Proteomes" id="UP000291933"/>
    </source>
</evidence>
<evidence type="ECO:0000256" key="3">
    <source>
        <dbReference type="ARBA" id="ARBA00023098"/>
    </source>
</evidence>